<keyword evidence="1" id="KW-1133">Transmembrane helix</keyword>
<name>A0A4U1BJC0_9GAMM</name>
<comment type="caution">
    <text evidence="2">The sequence shown here is derived from an EMBL/GenBank/DDBJ whole genome shotgun (WGS) entry which is preliminary data.</text>
</comment>
<evidence type="ECO:0000313" key="2">
    <source>
        <dbReference type="EMBL" id="TKB51473.1"/>
    </source>
</evidence>
<keyword evidence="1" id="KW-0812">Transmembrane</keyword>
<evidence type="ECO:0000313" key="3">
    <source>
        <dbReference type="Proteomes" id="UP000305674"/>
    </source>
</evidence>
<feature type="transmembrane region" description="Helical" evidence="1">
    <location>
        <begin position="7"/>
        <end position="31"/>
    </location>
</feature>
<dbReference type="AlphaFoldDB" id="A0A4U1BJC0"/>
<protein>
    <submittedName>
        <fullName evidence="2">Uncharacterized protein</fullName>
    </submittedName>
</protein>
<feature type="transmembrane region" description="Helical" evidence="1">
    <location>
        <begin position="37"/>
        <end position="70"/>
    </location>
</feature>
<organism evidence="2 3">
    <name type="scientific">Ferrimonas sediminicola</name>
    <dbReference type="NCBI Taxonomy" id="2569538"/>
    <lineage>
        <taxon>Bacteria</taxon>
        <taxon>Pseudomonadati</taxon>
        <taxon>Pseudomonadota</taxon>
        <taxon>Gammaproteobacteria</taxon>
        <taxon>Alteromonadales</taxon>
        <taxon>Ferrimonadaceae</taxon>
        <taxon>Ferrimonas</taxon>
    </lineage>
</organism>
<gene>
    <name evidence="2" type="ORF">FCL40_02655</name>
</gene>
<dbReference type="Proteomes" id="UP000305674">
    <property type="component" value="Unassembled WGS sequence"/>
</dbReference>
<evidence type="ECO:0000256" key="1">
    <source>
        <dbReference type="SAM" id="Phobius"/>
    </source>
</evidence>
<keyword evidence="1" id="KW-0472">Membrane</keyword>
<dbReference type="EMBL" id="SWCI01000001">
    <property type="protein sequence ID" value="TKB51473.1"/>
    <property type="molecule type" value="Genomic_DNA"/>
</dbReference>
<proteinExistence type="predicted"/>
<accession>A0A4U1BJC0</accession>
<dbReference type="RefSeq" id="WP_136851066.1">
    <property type="nucleotide sequence ID" value="NZ_SWCI01000001.1"/>
</dbReference>
<dbReference type="OrthoDB" id="6401203at2"/>
<reference evidence="2 3" key="1">
    <citation type="submission" date="2019-04" db="EMBL/GenBank/DDBJ databases">
        <authorList>
            <person name="Hwang J.C."/>
        </authorList>
    </citation>
    <scope>NUCLEOTIDE SEQUENCE [LARGE SCALE GENOMIC DNA]</scope>
    <source>
        <strain evidence="2 3">IMCC35001</strain>
    </source>
</reference>
<sequence>MDSTTLALLYGFTGLMALIAPYLLMVFLFAGPWWTPFIGLALFVGILIFLPPPVALVSCHLAVAGIILPLGWRWWKTRRQVHQQR</sequence>
<keyword evidence="3" id="KW-1185">Reference proteome</keyword>